<sequence>MEYKIIKICTGKIKTEVFDSHPPKKTAVSKSPIQQPTYVSYLGLEGDEHEYHGHGGVDKAICLYDQLDYDLWRPYIEIMPEYALFGENITTVGLTKDNIAIGDTFKFGSAVIQVTEGRGPCQTIAKKYNVPNLVKLMSAAHATGCYFRVLEEGLVEPDSQLELLSKHPIQFTIDEYNALKYTAKKNKCLLEKALKVDALPEEDQVKFRKQLLKLTT</sequence>
<dbReference type="Gene3D" id="2.40.33.20">
    <property type="entry name" value="PK beta-barrel domain-like"/>
    <property type="match status" value="1"/>
</dbReference>
<evidence type="ECO:0000313" key="3">
    <source>
        <dbReference type="Proteomes" id="UP000294802"/>
    </source>
</evidence>
<accession>A0A4R6BVD0</accession>
<dbReference type="PANTHER" id="PTHR30212">
    <property type="entry name" value="PROTEIN YIIM"/>
    <property type="match status" value="1"/>
</dbReference>
<dbReference type="OrthoDB" id="9786134at2"/>
<dbReference type="RefSeq" id="WP_133443412.1">
    <property type="nucleotide sequence ID" value="NZ_SCWB01000005.1"/>
</dbReference>
<comment type="caution">
    <text evidence="2">The sequence shown here is derived from an EMBL/GenBank/DDBJ whole genome shotgun (WGS) entry which is preliminary data.</text>
</comment>
<dbReference type="PANTHER" id="PTHR30212:SF4">
    <property type="entry name" value="MOSC DOMAIN-CONTAINING PROTEIN"/>
    <property type="match status" value="1"/>
</dbReference>
<protein>
    <submittedName>
        <fullName evidence="2">MOSC domain-containing protein</fullName>
    </submittedName>
</protein>
<gene>
    <name evidence="2" type="ORF">ERX29_04030</name>
</gene>
<keyword evidence="3" id="KW-1185">Reference proteome</keyword>
<evidence type="ECO:0000313" key="2">
    <source>
        <dbReference type="EMBL" id="TDM12242.1"/>
    </source>
</evidence>
<dbReference type="Proteomes" id="UP000294802">
    <property type="component" value="Unassembled WGS sequence"/>
</dbReference>
<reference evidence="2 3" key="1">
    <citation type="submission" date="2019-01" db="EMBL/GenBank/DDBJ databases">
        <title>Draft genome sequences of the type strains of six Macrococcus species.</title>
        <authorList>
            <person name="Mazhar S."/>
            <person name="Altermann E."/>
            <person name="Hill C."/>
            <person name="Mcauliffe O."/>
        </authorList>
    </citation>
    <scope>NUCLEOTIDE SEQUENCE [LARGE SCALE GENOMIC DNA]</scope>
    <source>
        <strain evidence="2 3">CCM4815</strain>
    </source>
</reference>
<dbReference type="GO" id="GO:0003824">
    <property type="term" value="F:catalytic activity"/>
    <property type="evidence" value="ECO:0007669"/>
    <property type="project" value="InterPro"/>
</dbReference>
<dbReference type="EMBL" id="SCWB01000005">
    <property type="protein sequence ID" value="TDM12242.1"/>
    <property type="molecule type" value="Genomic_DNA"/>
</dbReference>
<dbReference type="GO" id="GO:0030151">
    <property type="term" value="F:molybdenum ion binding"/>
    <property type="evidence" value="ECO:0007669"/>
    <property type="project" value="InterPro"/>
</dbReference>
<proteinExistence type="predicted"/>
<dbReference type="GO" id="GO:0030170">
    <property type="term" value="F:pyridoxal phosphate binding"/>
    <property type="evidence" value="ECO:0007669"/>
    <property type="project" value="InterPro"/>
</dbReference>
<evidence type="ECO:0000259" key="1">
    <source>
        <dbReference type="PROSITE" id="PS51340"/>
    </source>
</evidence>
<organism evidence="2 3">
    <name type="scientific">Macrococcus lamae</name>
    <dbReference type="NCBI Taxonomy" id="198484"/>
    <lineage>
        <taxon>Bacteria</taxon>
        <taxon>Bacillati</taxon>
        <taxon>Bacillota</taxon>
        <taxon>Bacilli</taxon>
        <taxon>Bacillales</taxon>
        <taxon>Staphylococcaceae</taxon>
        <taxon>Macrococcus</taxon>
    </lineage>
</organism>
<dbReference type="Pfam" id="PF03473">
    <property type="entry name" value="MOSC"/>
    <property type="match status" value="1"/>
</dbReference>
<dbReference type="SUPFAM" id="SSF50800">
    <property type="entry name" value="PK beta-barrel domain-like"/>
    <property type="match status" value="1"/>
</dbReference>
<dbReference type="InterPro" id="IPR005302">
    <property type="entry name" value="MoCF_Sase_C"/>
</dbReference>
<dbReference type="InterPro" id="IPR052353">
    <property type="entry name" value="Benzoxazolinone_Detox_Enz"/>
</dbReference>
<dbReference type="PROSITE" id="PS51340">
    <property type="entry name" value="MOSC"/>
    <property type="match status" value="1"/>
</dbReference>
<feature type="domain" description="MOSC" evidence="1">
    <location>
        <begin position="31"/>
        <end position="164"/>
    </location>
</feature>
<dbReference type="InterPro" id="IPR011037">
    <property type="entry name" value="Pyrv_Knase-like_insert_dom_sf"/>
</dbReference>
<dbReference type="AlphaFoldDB" id="A0A4R6BVD0"/>
<name>A0A4R6BVD0_9STAP</name>